<dbReference type="RefSeq" id="XP_022491105.1">
    <property type="nucleotide sequence ID" value="XM_022629333.1"/>
</dbReference>
<sequence length="59" mass="6515">MEPGGSRADLIDSVQIPVSEKDLYNQACEDDRIAAESLSIAPNRTAANYEESVDWNTEE</sequence>
<organism evidence="1 2">
    <name type="scientific">Penicillium arizonense</name>
    <dbReference type="NCBI Taxonomy" id="1835702"/>
    <lineage>
        <taxon>Eukaryota</taxon>
        <taxon>Fungi</taxon>
        <taxon>Dikarya</taxon>
        <taxon>Ascomycota</taxon>
        <taxon>Pezizomycotina</taxon>
        <taxon>Eurotiomycetes</taxon>
        <taxon>Eurotiomycetidae</taxon>
        <taxon>Eurotiales</taxon>
        <taxon>Aspergillaceae</taxon>
        <taxon>Penicillium</taxon>
    </lineage>
</organism>
<reference evidence="1 2" key="1">
    <citation type="journal article" date="2016" name="Sci. Rep.">
        <title>Penicillium arizonense, a new, genome sequenced fungal species, reveals a high chemical diversity in secreted metabolites.</title>
        <authorList>
            <person name="Grijseels S."/>
            <person name="Nielsen J.C."/>
            <person name="Randelovic M."/>
            <person name="Nielsen J."/>
            <person name="Nielsen K.F."/>
            <person name="Workman M."/>
            <person name="Frisvad J.C."/>
        </authorList>
    </citation>
    <scope>NUCLEOTIDE SEQUENCE [LARGE SCALE GENOMIC DNA]</scope>
    <source>
        <strain evidence="1 2">CBS 141311</strain>
    </source>
</reference>
<dbReference type="GeneID" id="34574067"/>
<dbReference type="Proteomes" id="UP000177622">
    <property type="component" value="Unassembled WGS sequence"/>
</dbReference>
<dbReference type="OrthoDB" id="4303527at2759"/>
<proteinExistence type="predicted"/>
<gene>
    <name evidence="1" type="ORF">PENARI_c004G09219</name>
</gene>
<keyword evidence="2" id="KW-1185">Reference proteome</keyword>
<evidence type="ECO:0000313" key="1">
    <source>
        <dbReference type="EMBL" id="OGE55676.1"/>
    </source>
</evidence>
<comment type="caution">
    <text evidence="1">The sequence shown here is derived from an EMBL/GenBank/DDBJ whole genome shotgun (WGS) entry which is preliminary data.</text>
</comment>
<protein>
    <submittedName>
        <fullName evidence="1">Uncharacterized protein</fullName>
    </submittedName>
</protein>
<name>A0A1F5LRE6_PENAI</name>
<dbReference type="AlphaFoldDB" id="A0A1F5LRE6"/>
<dbReference type="EMBL" id="LXJU01000004">
    <property type="protein sequence ID" value="OGE55676.1"/>
    <property type="molecule type" value="Genomic_DNA"/>
</dbReference>
<accession>A0A1F5LRE6</accession>
<evidence type="ECO:0000313" key="2">
    <source>
        <dbReference type="Proteomes" id="UP000177622"/>
    </source>
</evidence>